<evidence type="ECO:0000256" key="4">
    <source>
        <dbReference type="ARBA" id="ARBA00022448"/>
    </source>
</evidence>
<dbReference type="Proteomes" id="UP000000269">
    <property type="component" value="Chromosome"/>
</dbReference>
<dbReference type="OrthoDB" id="9814256at2"/>
<comment type="function">
    <text evidence="7">Plays a role in the regulation of phosphate uptake.</text>
</comment>
<evidence type="ECO:0000256" key="6">
    <source>
        <dbReference type="ARBA" id="ARBA00022592"/>
    </source>
</evidence>
<keyword evidence="4 7" id="KW-0813">Transport</keyword>
<dbReference type="eggNOG" id="COG0704">
    <property type="taxonomic scope" value="Bacteria"/>
</dbReference>
<dbReference type="NCBIfam" id="TIGR02135">
    <property type="entry name" value="phoU_full"/>
    <property type="match status" value="1"/>
</dbReference>
<evidence type="ECO:0000256" key="3">
    <source>
        <dbReference type="ARBA" id="ARBA00011738"/>
    </source>
</evidence>
<dbReference type="KEGG" id="aoe:Clos_0270"/>
<dbReference type="SUPFAM" id="SSF109755">
    <property type="entry name" value="PhoU-like"/>
    <property type="match status" value="1"/>
</dbReference>
<evidence type="ECO:0000259" key="9">
    <source>
        <dbReference type="Pfam" id="PF01895"/>
    </source>
</evidence>
<accession>A8ML16</accession>
<reference evidence="11" key="1">
    <citation type="submission" date="2007-10" db="EMBL/GenBank/DDBJ databases">
        <title>Complete genome of Alkaliphilus oremlandii OhILAs.</title>
        <authorList>
            <person name="Copeland A."/>
            <person name="Lucas S."/>
            <person name="Lapidus A."/>
            <person name="Barry K."/>
            <person name="Detter J.C."/>
            <person name="Glavina del Rio T."/>
            <person name="Hammon N."/>
            <person name="Israni S."/>
            <person name="Dalin E."/>
            <person name="Tice H."/>
            <person name="Pitluck S."/>
            <person name="Chain P."/>
            <person name="Malfatti S."/>
            <person name="Shin M."/>
            <person name="Vergez L."/>
            <person name="Schmutz J."/>
            <person name="Larimer F."/>
            <person name="Land M."/>
            <person name="Hauser L."/>
            <person name="Kyrpides N."/>
            <person name="Mikhailova N."/>
            <person name="Stolz J.F."/>
            <person name="Dawson A."/>
            <person name="Fisher E."/>
            <person name="Crable B."/>
            <person name="Perera E."/>
            <person name="Lisak J."/>
            <person name="Ranganathan M."/>
            <person name="Basu P."/>
            <person name="Richardson P."/>
        </authorList>
    </citation>
    <scope>NUCLEOTIDE SEQUENCE [LARGE SCALE GENOMIC DNA]</scope>
    <source>
        <strain evidence="11">OhILAs</strain>
    </source>
</reference>
<name>A8ML16_ALKOO</name>
<evidence type="ECO:0000256" key="1">
    <source>
        <dbReference type="ARBA" id="ARBA00004496"/>
    </source>
</evidence>
<dbReference type="GO" id="GO:0006817">
    <property type="term" value="P:phosphate ion transport"/>
    <property type="evidence" value="ECO:0007669"/>
    <property type="project" value="UniProtKB-KW"/>
</dbReference>
<comment type="subcellular location">
    <subcellularLocation>
        <location evidence="1 7">Cytoplasm</location>
    </subcellularLocation>
</comment>
<dbReference type="RefSeq" id="WP_012158148.1">
    <property type="nucleotide sequence ID" value="NC_009922.1"/>
</dbReference>
<dbReference type="EMBL" id="CP000853">
    <property type="protein sequence ID" value="ABW17833.1"/>
    <property type="molecule type" value="Genomic_DNA"/>
</dbReference>
<feature type="domain" description="PhoU" evidence="9">
    <location>
        <begin position="119"/>
        <end position="204"/>
    </location>
</feature>
<evidence type="ECO:0000256" key="5">
    <source>
        <dbReference type="ARBA" id="ARBA00022490"/>
    </source>
</evidence>
<dbReference type="Gene3D" id="1.20.58.220">
    <property type="entry name" value="Phosphate transport system protein phou homolog 2, domain 2"/>
    <property type="match status" value="1"/>
</dbReference>
<evidence type="ECO:0000256" key="8">
    <source>
        <dbReference type="SAM" id="Coils"/>
    </source>
</evidence>
<organism evidence="10 11">
    <name type="scientific">Alkaliphilus oremlandii (strain OhILAs)</name>
    <name type="common">Clostridium oremlandii (strain OhILAs)</name>
    <dbReference type="NCBI Taxonomy" id="350688"/>
    <lineage>
        <taxon>Bacteria</taxon>
        <taxon>Bacillati</taxon>
        <taxon>Bacillota</taxon>
        <taxon>Clostridia</taxon>
        <taxon>Peptostreptococcales</taxon>
        <taxon>Natronincolaceae</taxon>
        <taxon>Alkaliphilus</taxon>
    </lineage>
</organism>
<protein>
    <recommendedName>
        <fullName evidence="7">Phosphate-specific transport system accessory protein PhoU</fullName>
    </recommendedName>
</protein>
<keyword evidence="5 7" id="KW-0963">Cytoplasm</keyword>
<evidence type="ECO:0000256" key="2">
    <source>
        <dbReference type="ARBA" id="ARBA00008107"/>
    </source>
</evidence>
<dbReference type="AlphaFoldDB" id="A8ML16"/>
<dbReference type="PIRSF" id="PIRSF003107">
    <property type="entry name" value="PhoU"/>
    <property type="match status" value="1"/>
</dbReference>
<keyword evidence="8" id="KW-0175">Coiled coil</keyword>
<evidence type="ECO:0000313" key="11">
    <source>
        <dbReference type="Proteomes" id="UP000000269"/>
    </source>
</evidence>
<dbReference type="HOGENOM" id="CLU_078518_3_0_9"/>
<dbReference type="InterPro" id="IPR026022">
    <property type="entry name" value="PhoU_dom"/>
</dbReference>
<feature type="coiled-coil region" evidence="8">
    <location>
        <begin position="38"/>
        <end position="65"/>
    </location>
</feature>
<dbReference type="GO" id="GO:0005737">
    <property type="term" value="C:cytoplasm"/>
    <property type="evidence" value="ECO:0007669"/>
    <property type="project" value="UniProtKB-SubCell"/>
</dbReference>
<comment type="similarity">
    <text evidence="2 7">Belongs to the PhoU family.</text>
</comment>
<dbReference type="PANTHER" id="PTHR42930">
    <property type="entry name" value="PHOSPHATE-SPECIFIC TRANSPORT SYSTEM ACCESSORY PROTEIN PHOU"/>
    <property type="match status" value="1"/>
</dbReference>
<dbReference type="InterPro" id="IPR028366">
    <property type="entry name" value="PhoU"/>
</dbReference>
<dbReference type="FunFam" id="1.20.58.220:FF:000004">
    <property type="entry name" value="Phosphate-specific transport system accessory protein PhoU"/>
    <property type="match status" value="1"/>
</dbReference>
<evidence type="ECO:0000313" key="10">
    <source>
        <dbReference type="EMBL" id="ABW17833.1"/>
    </source>
</evidence>
<dbReference type="GO" id="GO:0045936">
    <property type="term" value="P:negative regulation of phosphate metabolic process"/>
    <property type="evidence" value="ECO:0007669"/>
    <property type="project" value="InterPro"/>
</dbReference>
<keyword evidence="11" id="KW-1185">Reference proteome</keyword>
<dbReference type="STRING" id="350688.Clos_0270"/>
<evidence type="ECO:0000256" key="7">
    <source>
        <dbReference type="PIRNR" id="PIRNR003107"/>
    </source>
</evidence>
<dbReference type="GO" id="GO:0030643">
    <property type="term" value="P:intracellular phosphate ion homeostasis"/>
    <property type="evidence" value="ECO:0007669"/>
    <property type="project" value="InterPro"/>
</dbReference>
<dbReference type="InterPro" id="IPR038078">
    <property type="entry name" value="PhoU-like_sf"/>
</dbReference>
<comment type="subunit">
    <text evidence="3 7">Homodimer.</text>
</comment>
<feature type="domain" description="PhoU" evidence="9">
    <location>
        <begin position="17"/>
        <end position="103"/>
    </location>
</feature>
<dbReference type="PANTHER" id="PTHR42930:SF3">
    <property type="entry name" value="PHOSPHATE-SPECIFIC TRANSPORT SYSTEM ACCESSORY PROTEIN PHOU"/>
    <property type="match status" value="1"/>
</dbReference>
<gene>
    <name evidence="10" type="ordered locus">Clos_0270</name>
</gene>
<sequence>MREKFTNQLRELNLKMLKMGAMVEHIIDLSIEALVKRDLELAGKINKLDDEIDELELEIEIECMQILALQQPMAKDLRVIGTILKIITDLERMGDHAVNIAKTTIKIGNAPLIKPLIDIPRMSKLSQDMVSKSLDAFMKEDIELSRAIAAEDELVDKIYEDIYMELIGMMIEKPEIIEQATHLLFIGRFLERIADHATNIGERVIYMVTGERVEIN</sequence>
<proteinExistence type="inferred from homology"/>
<dbReference type="Pfam" id="PF01895">
    <property type="entry name" value="PhoU"/>
    <property type="match status" value="2"/>
</dbReference>
<keyword evidence="6 7" id="KW-0592">Phosphate transport</keyword>